<dbReference type="AlphaFoldDB" id="A0A0N8T2K0"/>
<dbReference type="GeneID" id="72395118"/>
<dbReference type="Proteomes" id="UP000050384">
    <property type="component" value="Unassembled WGS sequence"/>
</dbReference>
<gene>
    <name evidence="1" type="ORF">ALO94_03834</name>
</gene>
<dbReference type="EMBL" id="LJRI01000942">
    <property type="protein sequence ID" value="KPY83008.1"/>
    <property type="molecule type" value="Genomic_DNA"/>
</dbReference>
<evidence type="ECO:0000313" key="2">
    <source>
        <dbReference type="Proteomes" id="UP000050384"/>
    </source>
</evidence>
<proteinExistence type="predicted"/>
<accession>A0A0N8T2K0</accession>
<sequence>MAYTQKHLDAVEAAIGRGEKIVRYADRTVEYRSVDELIQARDLIRTSLTNAAGPRSRVVRLYHGGKGL</sequence>
<dbReference type="RefSeq" id="WP_003377401.1">
    <property type="nucleotide sequence ID" value="NZ_LJRI01000942.1"/>
</dbReference>
<organism evidence="1 2">
    <name type="scientific">Pseudomonas syringae pv. spinaceae</name>
    <dbReference type="NCBI Taxonomy" id="264459"/>
    <lineage>
        <taxon>Bacteria</taxon>
        <taxon>Pseudomonadati</taxon>
        <taxon>Pseudomonadota</taxon>
        <taxon>Gammaproteobacteria</taxon>
        <taxon>Pseudomonadales</taxon>
        <taxon>Pseudomonadaceae</taxon>
        <taxon>Pseudomonas</taxon>
        <taxon>Pseudomonas syringae</taxon>
    </lineage>
</organism>
<name>A0A0N8T2K0_PSESX</name>
<evidence type="ECO:0000313" key="1">
    <source>
        <dbReference type="EMBL" id="KPY83008.1"/>
    </source>
</evidence>
<comment type="caution">
    <text evidence="1">The sequence shown here is derived from an EMBL/GenBank/DDBJ whole genome shotgun (WGS) entry which is preliminary data.</text>
</comment>
<reference evidence="1 2" key="1">
    <citation type="submission" date="2015-09" db="EMBL/GenBank/DDBJ databases">
        <title>Genome announcement of multiple Pseudomonas syringae strains.</title>
        <authorList>
            <person name="Thakur S."/>
            <person name="Wang P.W."/>
            <person name="Gong Y."/>
            <person name="Weir B.S."/>
            <person name="Guttman D.S."/>
        </authorList>
    </citation>
    <scope>NUCLEOTIDE SEQUENCE [LARGE SCALE GENOMIC DNA]</scope>
    <source>
        <strain evidence="1 2">ICMP16929</strain>
    </source>
</reference>
<dbReference type="NCBIfam" id="NF047331">
    <property type="entry name" value="phage_HTJ"/>
    <property type="match status" value="1"/>
</dbReference>
<dbReference type="PATRIC" id="fig|264459.3.peg.6025"/>
<protein>
    <submittedName>
        <fullName evidence="1">Uncharacterized protein</fullName>
    </submittedName>
</protein>